<dbReference type="PANTHER" id="PTHR43133">
    <property type="entry name" value="RNA POLYMERASE ECF-TYPE SIGMA FACTO"/>
    <property type="match status" value="1"/>
</dbReference>
<evidence type="ECO:0000256" key="2">
    <source>
        <dbReference type="ARBA" id="ARBA00023082"/>
    </source>
</evidence>
<keyword evidence="4" id="KW-0804">Transcription</keyword>
<keyword evidence="2" id="KW-0731">Sigma factor</keyword>
<feature type="domain" description="RNA polymerase sigma-70 region 2" evidence="6">
    <location>
        <begin position="36"/>
        <end position="101"/>
    </location>
</feature>
<sequence length="122" mass="13302">MAVDRPNVPAADDELSDRELLRRFQAGHEAAFAAILRRHGTMVLRVCRRVLPRHEDAEDAFQATFLVLARKAGSVAWHDSIAAWLHAAAHRLAREARRGARPGGTSGRPAGPRRLGATPSPS</sequence>
<evidence type="ECO:0000256" key="3">
    <source>
        <dbReference type="ARBA" id="ARBA00023125"/>
    </source>
</evidence>
<reference evidence="8" key="1">
    <citation type="submission" date="2020-05" db="EMBL/GenBank/DDBJ databases">
        <title>Frigoriglobus tundricola gen. nov., sp. nov., a psychrotolerant cellulolytic planctomycete of the family Gemmataceae with two divergent copies of 16S rRNA gene.</title>
        <authorList>
            <person name="Kulichevskaya I.S."/>
            <person name="Ivanova A.A."/>
            <person name="Naumoff D.G."/>
            <person name="Beletsky A.V."/>
            <person name="Rijpstra W.I.C."/>
            <person name="Sinninghe Damste J.S."/>
            <person name="Mardanov A.V."/>
            <person name="Ravin N.V."/>
            <person name="Dedysh S.N."/>
        </authorList>
    </citation>
    <scope>NUCLEOTIDE SEQUENCE [LARGE SCALE GENOMIC DNA]</scope>
    <source>
        <strain evidence="8">PL17</strain>
    </source>
</reference>
<evidence type="ECO:0000256" key="4">
    <source>
        <dbReference type="ARBA" id="ARBA00023163"/>
    </source>
</evidence>
<gene>
    <name evidence="7" type="ORF">FTUN_3761</name>
</gene>
<dbReference type="EMBL" id="CP053452">
    <property type="protein sequence ID" value="QJW96204.1"/>
    <property type="molecule type" value="Genomic_DNA"/>
</dbReference>
<keyword evidence="3" id="KW-0238">DNA-binding</keyword>
<dbReference type="KEGG" id="ftj:FTUN_3761"/>
<proteinExistence type="predicted"/>
<dbReference type="GO" id="GO:0016987">
    <property type="term" value="F:sigma factor activity"/>
    <property type="evidence" value="ECO:0007669"/>
    <property type="project" value="UniProtKB-KW"/>
</dbReference>
<dbReference type="GO" id="GO:0006352">
    <property type="term" value="P:DNA-templated transcription initiation"/>
    <property type="evidence" value="ECO:0007669"/>
    <property type="project" value="InterPro"/>
</dbReference>
<dbReference type="InterPro" id="IPR039425">
    <property type="entry name" value="RNA_pol_sigma-70-like"/>
</dbReference>
<protein>
    <recommendedName>
        <fullName evidence="6">RNA polymerase sigma-70 region 2 domain-containing protein</fullName>
    </recommendedName>
</protein>
<evidence type="ECO:0000313" key="7">
    <source>
        <dbReference type="EMBL" id="QJW96204.1"/>
    </source>
</evidence>
<dbReference type="Pfam" id="PF04542">
    <property type="entry name" value="Sigma70_r2"/>
    <property type="match status" value="1"/>
</dbReference>
<evidence type="ECO:0000256" key="1">
    <source>
        <dbReference type="ARBA" id="ARBA00023015"/>
    </source>
</evidence>
<dbReference type="InterPro" id="IPR013325">
    <property type="entry name" value="RNA_pol_sigma_r2"/>
</dbReference>
<evidence type="ECO:0000313" key="8">
    <source>
        <dbReference type="Proteomes" id="UP000503447"/>
    </source>
</evidence>
<organism evidence="7 8">
    <name type="scientific">Frigoriglobus tundricola</name>
    <dbReference type="NCBI Taxonomy" id="2774151"/>
    <lineage>
        <taxon>Bacteria</taxon>
        <taxon>Pseudomonadati</taxon>
        <taxon>Planctomycetota</taxon>
        <taxon>Planctomycetia</taxon>
        <taxon>Gemmatales</taxon>
        <taxon>Gemmataceae</taxon>
        <taxon>Frigoriglobus</taxon>
    </lineage>
</organism>
<dbReference type="Gene3D" id="1.10.1740.10">
    <property type="match status" value="1"/>
</dbReference>
<dbReference type="SUPFAM" id="SSF88946">
    <property type="entry name" value="Sigma2 domain of RNA polymerase sigma factors"/>
    <property type="match status" value="1"/>
</dbReference>
<feature type="region of interest" description="Disordered" evidence="5">
    <location>
        <begin position="94"/>
        <end position="122"/>
    </location>
</feature>
<dbReference type="PANTHER" id="PTHR43133:SF8">
    <property type="entry name" value="RNA POLYMERASE SIGMA FACTOR HI_1459-RELATED"/>
    <property type="match status" value="1"/>
</dbReference>
<keyword evidence="1" id="KW-0805">Transcription regulation</keyword>
<dbReference type="AlphaFoldDB" id="A0A6M5YS07"/>
<evidence type="ECO:0000256" key="5">
    <source>
        <dbReference type="SAM" id="MobiDB-lite"/>
    </source>
</evidence>
<dbReference type="Proteomes" id="UP000503447">
    <property type="component" value="Chromosome"/>
</dbReference>
<dbReference type="GO" id="GO:0003677">
    <property type="term" value="F:DNA binding"/>
    <property type="evidence" value="ECO:0007669"/>
    <property type="project" value="UniProtKB-KW"/>
</dbReference>
<keyword evidence="8" id="KW-1185">Reference proteome</keyword>
<dbReference type="RefSeq" id="WP_171471834.1">
    <property type="nucleotide sequence ID" value="NZ_CP053452.2"/>
</dbReference>
<evidence type="ECO:0000259" key="6">
    <source>
        <dbReference type="Pfam" id="PF04542"/>
    </source>
</evidence>
<accession>A0A6M5YS07</accession>
<name>A0A6M5YS07_9BACT</name>
<dbReference type="InterPro" id="IPR007627">
    <property type="entry name" value="RNA_pol_sigma70_r2"/>
</dbReference>